<dbReference type="InterPro" id="IPR004358">
    <property type="entry name" value="Sig_transdc_His_kin-like_C"/>
</dbReference>
<evidence type="ECO:0000256" key="2">
    <source>
        <dbReference type="ARBA" id="ARBA00004370"/>
    </source>
</evidence>
<dbReference type="SMART" id="SM00387">
    <property type="entry name" value="HATPase_c"/>
    <property type="match status" value="1"/>
</dbReference>
<dbReference type="Gene3D" id="3.30.565.10">
    <property type="entry name" value="Histidine kinase-like ATPase, C-terminal domain"/>
    <property type="match status" value="1"/>
</dbReference>
<dbReference type="RefSeq" id="WP_153479020.1">
    <property type="nucleotide sequence ID" value="NZ_VWNA01000001.1"/>
</dbReference>
<dbReference type="CDD" id="cd00082">
    <property type="entry name" value="HisKA"/>
    <property type="match status" value="1"/>
</dbReference>
<keyword evidence="6 11" id="KW-0812">Transmembrane</keyword>
<evidence type="ECO:0000256" key="5">
    <source>
        <dbReference type="ARBA" id="ARBA00022679"/>
    </source>
</evidence>
<sequence>MSRRASSLVAIVARRILVFAALASAIQVGVVFVDYWFNDEELGRILIEQQTAAIRDDVRTVLAHGGRLPGDILEERYDLDDPDGGAGYYVRVRHAGGAVLYSNCGDVCETRFLPDTVDAPNFWMRTLRPGRPLTLAGGRLFADGAGPPLVVEFASIGDPQSLVVSVLLHEMIDHMVVPMGLMLFLVIGATLVSIRHALRSVAVAAAAADRIDPNAPTSRLPVDGMPKEIARLAEAVNRAFERIAALVRSQKIFAASVAHEIRTPLAVMRLELERIDDPRVREAEHNLDLLAHTMEQLTALARLDAIDVAAFVERDLADLARRAVEEIAPLVYARGKHLEFTAEIEPRVRVLPGLVETLVRNLVENAVKHTRAGTTIRVAIEAPAVLVVRDDGGGFAPGAEAIRVELGQVRTSGALGLGLKIVERIASLHGADLAIRSERGEGVEIRVAFPPSGEDGAPA</sequence>
<protein>
    <recommendedName>
        <fullName evidence="3">histidine kinase</fullName>
        <ecNumber evidence="3">2.7.13.3</ecNumber>
    </recommendedName>
</protein>
<keyword evidence="9" id="KW-0902">Two-component regulatory system</keyword>
<dbReference type="SUPFAM" id="SSF47384">
    <property type="entry name" value="Homodimeric domain of signal transducing histidine kinase"/>
    <property type="match status" value="1"/>
</dbReference>
<dbReference type="GO" id="GO:0000155">
    <property type="term" value="F:phosphorelay sensor kinase activity"/>
    <property type="evidence" value="ECO:0007669"/>
    <property type="project" value="InterPro"/>
</dbReference>
<dbReference type="Proteomes" id="UP000332515">
    <property type="component" value="Unassembled WGS sequence"/>
</dbReference>
<evidence type="ECO:0000256" key="9">
    <source>
        <dbReference type="ARBA" id="ARBA00023012"/>
    </source>
</evidence>
<dbReference type="AlphaFoldDB" id="A0A6A7Y018"/>
<dbReference type="EC" id="2.7.13.3" evidence="3"/>
<keyword evidence="10 11" id="KW-0472">Membrane</keyword>
<evidence type="ECO:0000259" key="13">
    <source>
        <dbReference type="PROSITE" id="PS50885"/>
    </source>
</evidence>
<dbReference type="SMART" id="SM00304">
    <property type="entry name" value="HAMP"/>
    <property type="match status" value="1"/>
</dbReference>
<evidence type="ECO:0000256" key="3">
    <source>
        <dbReference type="ARBA" id="ARBA00012438"/>
    </source>
</evidence>
<feature type="domain" description="Histidine kinase" evidence="12">
    <location>
        <begin position="256"/>
        <end position="453"/>
    </location>
</feature>
<comment type="subcellular location">
    <subcellularLocation>
        <location evidence="2">Membrane</location>
    </subcellularLocation>
</comment>
<dbReference type="InterPro" id="IPR003661">
    <property type="entry name" value="HisK_dim/P_dom"/>
</dbReference>
<dbReference type="InterPro" id="IPR003660">
    <property type="entry name" value="HAMP_dom"/>
</dbReference>
<dbReference type="PRINTS" id="PR00344">
    <property type="entry name" value="BCTRLSENSOR"/>
</dbReference>
<feature type="domain" description="HAMP" evidence="13">
    <location>
        <begin position="195"/>
        <end position="248"/>
    </location>
</feature>
<dbReference type="InterPro" id="IPR050428">
    <property type="entry name" value="TCS_sensor_his_kinase"/>
</dbReference>
<keyword evidence="5" id="KW-0808">Transferase</keyword>
<evidence type="ECO:0000259" key="12">
    <source>
        <dbReference type="PROSITE" id="PS50109"/>
    </source>
</evidence>
<keyword evidence="8 11" id="KW-1133">Transmembrane helix</keyword>
<dbReference type="SMART" id="SM00388">
    <property type="entry name" value="HisKA"/>
    <property type="match status" value="1"/>
</dbReference>
<proteinExistence type="predicted"/>
<name>A0A6A7Y018_9HYPH</name>
<organism evidence="14 15">
    <name type="scientific">Segnochrobactrum spirostomi</name>
    <dbReference type="NCBI Taxonomy" id="2608987"/>
    <lineage>
        <taxon>Bacteria</taxon>
        <taxon>Pseudomonadati</taxon>
        <taxon>Pseudomonadota</taxon>
        <taxon>Alphaproteobacteria</taxon>
        <taxon>Hyphomicrobiales</taxon>
        <taxon>Segnochrobactraceae</taxon>
        <taxon>Segnochrobactrum</taxon>
    </lineage>
</organism>
<dbReference type="InterPro" id="IPR003594">
    <property type="entry name" value="HATPase_dom"/>
</dbReference>
<dbReference type="EMBL" id="VWNA01000001">
    <property type="protein sequence ID" value="MQT11848.1"/>
    <property type="molecule type" value="Genomic_DNA"/>
</dbReference>
<evidence type="ECO:0000256" key="8">
    <source>
        <dbReference type="ARBA" id="ARBA00022989"/>
    </source>
</evidence>
<comment type="caution">
    <text evidence="14">The sequence shown here is derived from an EMBL/GenBank/DDBJ whole genome shotgun (WGS) entry which is preliminary data.</text>
</comment>
<dbReference type="Pfam" id="PF00512">
    <property type="entry name" value="HisKA"/>
    <property type="match status" value="1"/>
</dbReference>
<evidence type="ECO:0000313" key="14">
    <source>
        <dbReference type="EMBL" id="MQT11848.1"/>
    </source>
</evidence>
<dbReference type="GO" id="GO:0005886">
    <property type="term" value="C:plasma membrane"/>
    <property type="evidence" value="ECO:0007669"/>
    <property type="project" value="TreeGrafter"/>
</dbReference>
<evidence type="ECO:0000256" key="10">
    <source>
        <dbReference type="ARBA" id="ARBA00023136"/>
    </source>
</evidence>
<comment type="catalytic activity">
    <reaction evidence="1">
        <text>ATP + protein L-histidine = ADP + protein N-phospho-L-histidine.</text>
        <dbReference type="EC" id="2.7.13.3"/>
    </reaction>
</comment>
<dbReference type="Gene3D" id="1.10.287.130">
    <property type="match status" value="1"/>
</dbReference>
<keyword evidence="4" id="KW-0597">Phosphoprotein</keyword>
<dbReference type="PANTHER" id="PTHR45436:SF5">
    <property type="entry name" value="SENSOR HISTIDINE KINASE TRCS"/>
    <property type="match status" value="1"/>
</dbReference>
<evidence type="ECO:0000256" key="11">
    <source>
        <dbReference type="SAM" id="Phobius"/>
    </source>
</evidence>
<evidence type="ECO:0000256" key="4">
    <source>
        <dbReference type="ARBA" id="ARBA00022553"/>
    </source>
</evidence>
<dbReference type="SUPFAM" id="SSF55874">
    <property type="entry name" value="ATPase domain of HSP90 chaperone/DNA topoisomerase II/histidine kinase"/>
    <property type="match status" value="1"/>
</dbReference>
<evidence type="ECO:0000313" key="15">
    <source>
        <dbReference type="Proteomes" id="UP000332515"/>
    </source>
</evidence>
<feature type="transmembrane region" description="Helical" evidence="11">
    <location>
        <begin position="12"/>
        <end position="37"/>
    </location>
</feature>
<evidence type="ECO:0000256" key="1">
    <source>
        <dbReference type="ARBA" id="ARBA00000085"/>
    </source>
</evidence>
<keyword evidence="15" id="KW-1185">Reference proteome</keyword>
<dbReference type="InterPro" id="IPR036890">
    <property type="entry name" value="HATPase_C_sf"/>
</dbReference>
<dbReference type="PANTHER" id="PTHR45436">
    <property type="entry name" value="SENSOR HISTIDINE KINASE YKOH"/>
    <property type="match status" value="1"/>
</dbReference>
<keyword evidence="7 14" id="KW-0418">Kinase</keyword>
<dbReference type="PROSITE" id="PS50885">
    <property type="entry name" value="HAMP"/>
    <property type="match status" value="1"/>
</dbReference>
<evidence type="ECO:0000256" key="7">
    <source>
        <dbReference type="ARBA" id="ARBA00022777"/>
    </source>
</evidence>
<dbReference type="InterPro" id="IPR005467">
    <property type="entry name" value="His_kinase_dom"/>
</dbReference>
<dbReference type="Pfam" id="PF02518">
    <property type="entry name" value="HATPase_c"/>
    <property type="match status" value="1"/>
</dbReference>
<reference evidence="14 15" key="1">
    <citation type="submission" date="2019-09" db="EMBL/GenBank/DDBJ databases">
        <title>Segnochrobactrum spirostomi gen. nov., sp. nov., isolated from the ciliate Spirostomum cf. yagiui and description of a novel family, Segnochrobactraceae fam. nov. within the order Rhizobiales of the class Alphaproteobacteria.</title>
        <authorList>
            <person name="Akter S."/>
            <person name="Shazib S.U.A."/>
            <person name="Shin M.K."/>
        </authorList>
    </citation>
    <scope>NUCLEOTIDE SEQUENCE [LARGE SCALE GENOMIC DNA]</scope>
    <source>
        <strain evidence="14 15">Sp-1</strain>
    </source>
</reference>
<dbReference type="PROSITE" id="PS50109">
    <property type="entry name" value="HIS_KIN"/>
    <property type="match status" value="1"/>
</dbReference>
<dbReference type="InterPro" id="IPR036097">
    <property type="entry name" value="HisK_dim/P_sf"/>
</dbReference>
<accession>A0A6A7Y018</accession>
<gene>
    <name evidence="14" type="ORF">F0357_04000</name>
</gene>
<evidence type="ECO:0000256" key="6">
    <source>
        <dbReference type="ARBA" id="ARBA00022692"/>
    </source>
</evidence>